<sequence length="277" mass="30268">MLRLALTGIALLVCAAGYGLSLQALDSVSRGQAKSELLVALPRFAQVLLAGGDQHLAANLNGFRVLVAATEKMTAADYATQGRLQEDLAWLNPAHEDNYYIAAATLPWNGQTDAARHVLRQAADARPADWQPLFYLGFHYYHFMKDPVAGGRLLLEAVPRAREEPDRWALQNVAARWFEKGYDTASAANIVDAMAKGANAGSFRRYLQVRANRLQDLARLRDLATAYRERHGRPLAKLGDLVGDGWIGAIPDDPLGEGYALDDDGMPVFASQKKGNP</sequence>
<keyword evidence="2" id="KW-1185">Reference proteome</keyword>
<organism evidence="1 2">
    <name type="scientific">Azospira restricta</name>
    <dbReference type="NCBI Taxonomy" id="404405"/>
    <lineage>
        <taxon>Bacteria</taxon>
        <taxon>Pseudomonadati</taxon>
        <taxon>Pseudomonadota</taxon>
        <taxon>Betaproteobacteria</taxon>
        <taxon>Rhodocyclales</taxon>
        <taxon>Rhodocyclaceae</taxon>
        <taxon>Azospira</taxon>
    </lineage>
</organism>
<dbReference type="InterPro" id="IPR011990">
    <property type="entry name" value="TPR-like_helical_dom_sf"/>
</dbReference>
<dbReference type="RefSeq" id="WP_203387144.1">
    <property type="nucleotide sequence ID" value="NZ_CP064781.1"/>
</dbReference>
<dbReference type="AlphaFoldDB" id="A0A974PY21"/>
<protein>
    <submittedName>
        <fullName evidence="1">Uncharacterized protein</fullName>
    </submittedName>
</protein>
<accession>A0A974PY21</accession>
<evidence type="ECO:0000313" key="2">
    <source>
        <dbReference type="Proteomes" id="UP000663444"/>
    </source>
</evidence>
<dbReference type="Proteomes" id="UP000663444">
    <property type="component" value="Chromosome"/>
</dbReference>
<proteinExistence type="predicted"/>
<name>A0A974PY21_9RHOO</name>
<dbReference type="EMBL" id="CP064781">
    <property type="protein sequence ID" value="QRJ63614.1"/>
    <property type="molecule type" value="Genomic_DNA"/>
</dbReference>
<reference evidence="1" key="1">
    <citation type="submission" date="2020-11" db="EMBL/GenBank/DDBJ databases">
        <title>Azospira restricta DSM 18626 genome sequence.</title>
        <authorList>
            <person name="Moe W.M."/>
        </authorList>
    </citation>
    <scope>NUCLEOTIDE SEQUENCE</scope>
    <source>
        <strain evidence="1">DSM 18626</strain>
    </source>
</reference>
<dbReference type="SUPFAM" id="SSF48452">
    <property type="entry name" value="TPR-like"/>
    <property type="match status" value="1"/>
</dbReference>
<dbReference type="KEGG" id="ares:IWH25_18045"/>
<evidence type="ECO:0000313" key="1">
    <source>
        <dbReference type="EMBL" id="QRJ63614.1"/>
    </source>
</evidence>
<gene>
    <name evidence="1" type="ORF">IWH25_18045</name>
</gene>